<dbReference type="HOGENOM" id="CLU_2375527_0_0_1"/>
<reference evidence="1 2" key="1">
    <citation type="journal article" date="2008" name="Nature">
        <title>The genome of the model beetle and pest Tribolium castaneum.</title>
        <authorList>
            <consortium name="Tribolium Genome Sequencing Consortium"/>
            <person name="Richards S."/>
            <person name="Gibbs R.A."/>
            <person name="Weinstock G.M."/>
            <person name="Brown S.J."/>
            <person name="Denell R."/>
            <person name="Beeman R.W."/>
            <person name="Gibbs R."/>
            <person name="Beeman R.W."/>
            <person name="Brown S.J."/>
            <person name="Bucher G."/>
            <person name="Friedrich M."/>
            <person name="Grimmelikhuijzen C.J."/>
            <person name="Klingler M."/>
            <person name="Lorenzen M."/>
            <person name="Richards S."/>
            <person name="Roth S."/>
            <person name="Schroder R."/>
            <person name="Tautz D."/>
            <person name="Zdobnov E.M."/>
            <person name="Muzny D."/>
            <person name="Gibbs R.A."/>
            <person name="Weinstock G.M."/>
            <person name="Attaway T."/>
            <person name="Bell S."/>
            <person name="Buhay C.J."/>
            <person name="Chandrabose M.N."/>
            <person name="Chavez D."/>
            <person name="Clerk-Blankenburg K.P."/>
            <person name="Cree A."/>
            <person name="Dao M."/>
            <person name="Davis C."/>
            <person name="Chacko J."/>
            <person name="Dinh H."/>
            <person name="Dugan-Rocha S."/>
            <person name="Fowler G."/>
            <person name="Garner T.T."/>
            <person name="Garnes J."/>
            <person name="Gnirke A."/>
            <person name="Hawes A."/>
            <person name="Hernandez J."/>
            <person name="Hines S."/>
            <person name="Holder M."/>
            <person name="Hume J."/>
            <person name="Jhangiani S.N."/>
            <person name="Joshi V."/>
            <person name="Khan Z.M."/>
            <person name="Jackson L."/>
            <person name="Kovar C."/>
            <person name="Kowis A."/>
            <person name="Lee S."/>
            <person name="Lewis L.R."/>
            <person name="Margolis J."/>
            <person name="Morgan M."/>
            <person name="Nazareth L.V."/>
            <person name="Nguyen N."/>
            <person name="Okwuonu G."/>
            <person name="Parker D."/>
            <person name="Richards S."/>
            <person name="Ruiz S.J."/>
            <person name="Santibanez J."/>
            <person name="Savard J."/>
            <person name="Scherer S.E."/>
            <person name="Schneider B."/>
            <person name="Sodergren E."/>
            <person name="Tautz D."/>
            <person name="Vattahil S."/>
            <person name="Villasana D."/>
            <person name="White C.S."/>
            <person name="Wright R."/>
            <person name="Park Y."/>
            <person name="Beeman R.W."/>
            <person name="Lord J."/>
            <person name="Oppert B."/>
            <person name="Lorenzen M."/>
            <person name="Brown S."/>
            <person name="Wang L."/>
            <person name="Savard J."/>
            <person name="Tautz D."/>
            <person name="Richards S."/>
            <person name="Weinstock G."/>
            <person name="Gibbs R.A."/>
            <person name="Liu Y."/>
            <person name="Worley K."/>
            <person name="Weinstock G."/>
            <person name="Elsik C.G."/>
            <person name="Reese J.T."/>
            <person name="Elhaik E."/>
            <person name="Landan G."/>
            <person name="Graur D."/>
            <person name="Arensburger P."/>
            <person name="Atkinson P."/>
            <person name="Beeman R.W."/>
            <person name="Beidler J."/>
            <person name="Brown S.J."/>
            <person name="Demuth J.P."/>
            <person name="Drury D.W."/>
            <person name="Du Y.Z."/>
            <person name="Fujiwara H."/>
            <person name="Lorenzen M."/>
            <person name="Maselli V."/>
            <person name="Osanai M."/>
            <person name="Park Y."/>
            <person name="Robertson H.M."/>
            <person name="Tu Z."/>
            <person name="Wang J.J."/>
            <person name="Wang S."/>
            <person name="Richards S."/>
            <person name="Song H."/>
            <person name="Zhang L."/>
            <person name="Sodergren E."/>
            <person name="Werner D."/>
            <person name="Stanke M."/>
            <person name="Morgenstern B."/>
            <person name="Solovyev V."/>
            <person name="Kosarev P."/>
            <person name="Brown G."/>
            <person name="Chen H.C."/>
            <person name="Ermolaeva O."/>
            <person name="Hlavina W."/>
            <person name="Kapustin Y."/>
            <person name="Kiryutin B."/>
            <person name="Kitts P."/>
            <person name="Maglott D."/>
            <person name="Pruitt K."/>
            <person name="Sapojnikov V."/>
            <person name="Souvorov A."/>
            <person name="Mackey A.J."/>
            <person name="Waterhouse R.M."/>
            <person name="Wyder S."/>
            <person name="Zdobnov E.M."/>
            <person name="Zdobnov E.M."/>
            <person name="Wyder S."/>
            <person name="Kriventseva E.V."/>
            <person name="Kadowaki T."/>
            <person name="Bork P."/>
            <person name="Aranda M."/>
            <person name="Bao R."/>
            <person name="Beermann A."/>
            <person name="Berns N."/>
            <person name="Bolognesi R."/>
            <person name="Bonneton F."/>
            <person name="Bopp D."/>
            <person name="Brown S.J."/>
            <person name="Bucher G."/>
            <person name="Butts T."/>
            <person name="Chaumot A."/>
            <person name="Denell R.E."/>
            <person name="Ferrier D.E."/>
            <person name="Friedrich M."/>
            <person name="Gordon C.M."/>
            <person name="Jindra M."/>
            <person name="Klingler M."/>
            <person name="Lan Q."/>
            <person name="Lattorff H.M."/>
            <person name="Laudet V."/>
            <person name="von Levetsow C."/>
            <person name="Liu Z."/>
            <person name="Lutz R."/>
            <person name="Lynch J.A."/>
            <person name="da Fonseca R.N."/>
            <person name="Posnien N."/>
            <person name="Reuter R."/>
            <person name="Roth S."/>
            <person name="Savard J."/>
            <person name="Schinko J.B."/>
            <person name="Schmitt C."/>
            <person name="Schoppmeier M."/>
            <person name="Schroder R."/>
            <person name="Shippy T.D."/>
            <person name="Simonnet F."/>
            <person name="Marques-Souza H."/>
            <person name="Tautz D."/>
            <person name="Tomoyasu Y."/>
            <person name="Trauner J."/>
            <person name="Van der Zee M."/>
            <person name="Vervoort M."/>
            <person name="Wittkopp N."/>
            <person name="Wimmer E.A."/>
            <person name="Yang X."/>
            <person name="Jones A.K."/>
            <person name="Sattelle D.B."/>
            <person name="Ebert P.R."/>
            <person name="Nelson D."/>
            <person name="Scott J.G."/>
            <person name="Beeman R.W."/>
            <person name="Muthukrishnan S."/>
            <person name="Kramer K.J."/>
            <person name="Arakane Y."/>
            <person name="Beeman R.W."/>
            <person name="Zhu Q."/>
            <person name="Hogenkamp D."/>
            <person name="Dixit R."/>
            <person name="Oppert B."/>
            <person name="Jiang H."/>
            <person name="Zou Z."/>
            <person name="Marshall J."/>
            <person name="Elpidina E."/>
            <person name="Vinokurov K."/>
            <person name="Oppert C."/>
            <person name="Zou Z."/>
            <person name="Evans J."/>
            <person name="Lu Z."/>
            <person name="Zhao P."/>
            <person name="Sumathipala N."/>
            <person name="Altincicek B."/>
            <person name="Vilcinskas A."/>
            <person name="Williams M."/>
            <person name="Hultmark D."/>
            <person name="Hetru C."/>
            <person name="Jiang H."/>
            <person name="Grimmelikhuijzen C.J."/>
            <person name="Hauser F."/>
            <person name="Cazzamali G."/>
            <person name="Williamson M."/>
            <person name="Park Y."/>
            <person name="Li B."/>
            <person name="Tanaka Y."/>
            <person name="Predel R."/>
            <person name="Neupert S."/>
            <person name="Schachtner J."/>
            <person name="Verleyen P."/>
            <person name="Raible F."/>
            <person name="Bork P."/>
            <person name="Friedrich M."/>
            <person name="Walden K.K."/>
            <person name="Robertson H.M."/>
            <person name="Angeli S."/>
            <person name="Foret S."/>
            <person name="Bucher G."/>
            <person name="Schuetz S."/>
            <person name="Maleszka R."/>
            <person name="Wimmer E.A."/>
            <person name="Beeman R.W."/>
            <person name="Lorenzen M."/>
            <person name="Tomoyasu Y."/>
            <person name="Miller S.C."/>
            <person name="Grossmann D."/>
            <person name="Bucher G."/>
        </authorList>
    </citation>
    <scope>NUCLEOTIDE SEQUENCE [LARGE SCALE GENOMIC DNA]</scope>
    <source>
        <strain evidence="1 2">Georgia GA2</strain>
    </source>
</reference>
<evidence type="ECO:0000313" key="1">
    <source>
        <dbReference type="EMBL" id="EFA07268.1"/>
    </source>
</evidence>
<organism evidence="1 2">
    <name type="scientific">Tribolium castaneum</name>
    <name type="common">Red flour beetle</name>
    <dbReference type="NCBI Taxonomy" id="7070"/>
    <lineage>
        <taxon>Eukaryota</taxon>
        <taxon>Metazoa</taxon>
        <taxon>Ecdysozoa</taxon>
        <taxon>Arthropoda</taxon>
        <taxon>Hexapoda</taxon>
        <taxon>Insecta</taxon>
        <taxon>Pterygota</taxon>
        <taxon>Neoptera</taxon>
        <taxon>Endopterygota</taxon>
        <taxon>Coleoptera</taxon>
        <taxon>Polyphaga</taxon>
        <taxon>Cucujiformia</taxon>
        <taxon>Tenebrionidae</taxon>
        <taxon>Tenebrionidae incertae sedis</taxon>
        <taxon>Tribolium</taxon>
    </lineage>
</organism>
<dbReference type="Proteomes" id="UP000007266">
    <property type="component" value="Linkage group 7"/>
</dbReference>
<name>D6WP67_TRICA</name>
<accession>D6WP67</accession>
<sequence>MSPFFGKKRGFHADPLTRTAKARCNFQAASCSMQISRIRPRIIKRSCGRITEKSSAALSYDTSDFRNKTVLYLTAKEQRAVGRRETRDIKQLRLK</sequence>
<dbReference type="AlphaFoldDB" id="D6WP67"/>
<gene>
    <name evidence="1" type="primary">GLEAN_13299</name>
    <name evidence="1" type="ORF">TcasGA2_TC013299</name>
</gene>
<protein>
    <submittedName>
        <fullName evidence="1">Uncharacterized protein</fullName>
    </submittedName>
</protein>
<proteinExistence type="predicted"/>
<dbReference type="InParanoid" id="D6WP67"/>
<keyword evidence="2" id="KW-1185">Reference proteome</keyword>
<evidence type="ECO:0000313" key="2">
    <source>
        <dbReference type="Proteomes" id="UP000007266"/>
    </source>
</evidence>
<reference evidence="1 2" key="2">
    <citation type="journal article" date="2010" name="Nucleic Acids Res.">
        <title>BeetleBase in 2010: revisions to provide comprehensive genomic information for Tribolium castaneum.</title>
        <authorList>
            <person name="Kim H.S."/>
            <person name="Murphy T."/>
            <person name="Xia J."/>
            <person name="Caragea D."/>
            <person name="Park Y."/>
            <person name="Beeman R.W."/>
            <person name="Lorenzen M.D."/>
            <person name="Butcher S."/>
            <person name="Manak J.R."/>
            <person name="Brown S.J."/>
        </authorList>
    </citation>
    <scope>GENOME REANNOTATION</scope>
    <source>
        <strain evidence="1 2">Georgia GA2</strain>
    </source>
</reference>
<dbReference type="EMBL" id="KQ971352">
    <property type="protein sequence ID" value="EFA07268.1"/>
    <property type="molecule type" value="Genomic_DNA"/>
</dbReference>